<reference evidence="4" key="1">
    <citation type="submission" date="2017-02" db="UniProtKB">
        <authorList>
            <consortium name="WormBaseParasite"/>
        </authorList>
    </citation>
    <scope>IDENTIFICATION</scope>
</reference>
<reference evidence="2 3" key="2">
    <citation type="submission" date="2018-11" db="EMBL/GenBank/DDBJ databases">
        <authorList>
            <consortium name="Pathogen Informatics"/>
        </authorList>
    </citation>
    <scope>NUCLEOTIDE SEQUENCE [LARGE SCALE GENOMIC DNA]</scope>
</reference>
<dbReference type="CDD" id="cd00519">
    <property type="entry name" value="Lipase_3"/>
    <property type="match status" value="1"/>
</dbReference>
<evidence type="ECO:0000313" key="3">
    <source>
        <dbReference type="Proteomes" id="UP000271162"/>
    </source>
</evidence>
<dbReference type="InterPro" id="IPR002921">
    <property type="entry name" value="Fungal_lipase-type"/>
</dbReference>
<evidence type="ECO:0000313" key="4">
    <source>
        <dbReference type="WBParaSite" id="NBR_0001809101-mRNA-1"/>
    </source>
</evidence>
<proteinExistence type="predicted"/>
<gene>
    <name evidence="2" type="ORF">NBR_LOCUS18094</name>
</gene>
<evidence type="ECO:0000259" key="1">
    <source>
        <dbReference type="Pfam" id="PF01764"/>
    </source>
</evidence>
<evidence type="ECO:0000313" key="2">
    <source>
        <dbReference type="EMBL" id="VDL81815.1"/>
    </source>
</evidence>
<sequence>MLAGKLLNMAASAYGEQEEECINRTYPAFEGYRVLSRSRRICDDFNNTCRGYIGGVHAYFLNGHFVLWPPIERTLNDANYAGYRVTITGHSLGGALAALAAARIVKQGFRRGDQITIYTFGEPRVGDHTFATNFGSLIKNSYRVVFRRDLVPHLPACANDQSWFGEGEANQTCDVNVKGKPYHHSTEIWYPYSMKPGSFYMECTGQPTGEDFTCSNKIKFYLDRLNSYIWDHRHYFTVQGSCKRKAIFLNLFELLEIREFRLENVIQ</sequence>
<dbReference type="OMA" id="YISDHRH"/>
<dbReference type="PANTHER" id="PTHR45908:SF5">
    <property type="entry name" value="FUNGAL LIPASE-LIKE DOMAIN-CONTAINING PROTEIN"/>
    <property type="match status" value="1"/>
</dbReference>
<dbReference type="Proteomes" id="UP000271162">
    <property type="component" value="Unassembled WGS sequence"/>
</dbReference>
<dbReference type="Gene3D" id="3.40.50.1820">
    <property type="entry name" value="alpha/beta hydrolase"/>
    <property type="match status" value="1"/>
</dbReference>
<dbReference type="WBParaSite" id="NBR_0001809101-mRNA-1">
    <property type="protein sequence ID" value="NBR_0001809101-mRNA-1"/>
    <property type="gene ID" value="NBR_0001809101"/>
</dbReference>
<accession>A0A0N4YLT7</accession>
<dbReference type="AlphaFoldDB" id="A0A0N4YLT7"/>
<feature type="domain" description="Fungal lipase-type" evidence="1">
    <location>
        <begin position="48"/>
        <end position="157"/>
    </location>
</feature>
<name>A0A0N4YLT7_NIPBR</name>
<dbReference type="GO" id="GO:0006629">
    <property type="term" value="P:lipid metabolic process"/>
    <property type="evidence" value="ECO:0007669"/>
    <property type="project" value="InterPro"/>
</dbReference>
<dbReference type="STRING" id="27835.A0A0N4YLT7"/>
<dbReference type="EMBL" id="UYSL01023171">
    <property type="protein sequence ID" value="VDL81815.1"/>
    <property type="molecule type" value="Genomic_DNA"/>
</dbReference>
<dbReference type="InterPro" id="IPR029058">
    <property type="entry name" value="AB_hydrolase_fold"/>
</dbReference>
<dbReference type="Pfam" id="PF01764">
    <property type="entry name" value="Lipase_3"/>
    <property type="match status" value="1"/>
</dbReference>
<organism evidence="4">
    <name type="scientific">Nippostrongylus brasiliensis</name>
    <name type="common">Rat hookworm</name>
    <dbReference type="NCBI Taxonomy" id="27835"/>
    <lineage>
        <taxon>Eukaryota</taxon>
        <taxon>Metazoa</taxon>
        <taxon>Ecdysozoa</taxon>
        <taxon>Nematoda</taxon>
        <taxon>Chromadorea</taxon>
        <taxon>Rhabditida</taxon>
        <taxon>Rhabditina</taxon>
        <taxon>Rhabditomorpha</taxon>
        <taxon>Strongyloidea</taxon>
        <taxon>Heligmosomidae</taxon>
        <taxon>Nippostrongylus</taxon>
    </lineage>
</organism>
<protein>
    <submittedName>
        <fullName evidence="4">Lipase_3 domain-containing protein</fullName>
    </submittedName>
</protein>
<dbReference type="PANTHER" id="PTHR45908">
    <property type="entry name" value="PROTEIN CBG11750-RELATED"/>
    <property type="match status" value="1"/>
</dbReference>
<dbReference type="SUPFAM" id="SSF53474">
    <property type="entry name" value="alpha/beta-Hydrolases"/>
    <property type="match status" value="1"/>
</dbReference>
<keyword evidence="3" id="KW-1185">Reference proteome</keyword>